<feature type="transmembrane region" description="Helical" evidence="7">
    <location>
        <begin position="94"/>
        <end position="116"/>
    </location>
</feature>
<evidence type="ECO:0000256" key="7">
    <source>
        <dbReference type="SAM" id="Phobius"/>
    </source>
</evidence>
<gene>
    <name evidence="8" type="ORF">D187_010520</name>
</gene>
<keyword evidence="6 7" id="KW-0472">Membrane</keyword>
<dbReference type="PANTHER" id="PTHR42925">
    <property type="entry name" value="MULTIDRUG AND TOXIN EFFLUX PROTEIN MATE FAMILY"/>
    <property type="match status" value="1"/>
</dbReference>
<accession>S9PFP3</accession>
<keyword evidence="2" id="KW-0813">Transport</keyword>
<dbReference type="EMBL" id="ANAH02000009">
    <property type="protein sequence ID" value="EPX61901.1"/>
    <property type="molecule type" value="Genomic_DNA"/>
</dbReference>
<dbReference type="InterPro" id="IPR047135">
    <property type="entry name" value="YsiQ"/>
</dbReference>
<feature type="transmembrane region" description="Helical" evidence="7">
    <location>
        <begin position="197"/>
        <end position="219"/>
    </location>
</feature>
<dbReference type="GO" id="GO:0005886">
    <property type="term" value="C:plasma membrane"/>
    <property type="evidence" value="ECO:0007669"/>
    <property type="project" value="UniProtKB-SubCell"/>
</dbReference>
<feature type="transmembrane region" description="Helical" evidence="7">
    <location>
        <begin position="319"/>
        <end position="340"/>
    </location>
</feature>
<dbReference type="AlphaFoldDB" id="S9PFP3"/>
<evidence type="ECO:0000256" key="1">
    <source>
        <dbReference type="ARBA" id="ARBA00004651"/>
    </source>
</evidence>
<feature type="transmembrane region" description="Helical" evidence="7">
    <location>
        <begin position="59"/>
        <end position="82"/>
    </location>
</feature>
<keyword evidence="9" id="KW-1185">Reference proteome</keyword>
<organism evidence="8 9">
    <name type="scientific">Cystobacter fuscus (strain ATCC 25194 / DSM 2262 / NBRC 100088 / M29)</name>
    <dbReference type="NCBI Taxonomy" id="1242864"/>
    <lineage>
        <taxon>Bacteria</taxon>
        <taxon>Pseudomonadati</taxon>
        <taxon>Myxococcota</taxon>
        <taxon>Myxococcia</taxon>
        <taxon>Myxococcales</taxon>
        <taxon>Cystobacterineae</taxon>
        <taxon>Archangiaceae</taxon>
        <taxon>Cystobacter</taxon>
    </lineage>
</organism>
<dbReference type="CDD" id="cd13134">
    <property type="entry name" value="MATE_like_8"/>
    <property type="match status" value="1"/>
</dbReference>
<dbReference type="eggNOG" id="COG0534">
    <property type="taxonomic scope" value="Bacteria"/>
</dbReference>
<dbReference type="InterPro" id="IPR002528">
    <property type="entry name" value="MATE_fam"/>
</dbReference>
<dbReference type="PIRSF" id="PIRSF006603">
    <property type="entry name" value="DinF"/>
    <property type="match status" value="1"/>
</dbReference>
<dbReference type="InterPro" id="IPR048279">
    <property type="entry name" value="MdtK-like"/>
</dbReference>
<dbReference type="NCBIfam" id="TIGR00797">
    <property type="entry name" value="matE"/>
    <property type="match status" value="1"/>
</dbReference>
<feature type="transmembrane region" description="Helical" evidence="7">
    <location>
        <begin position="169"/>
        <end position="191"/>
    </location>
</feature>
<evidence type="ECO:0000313" key="9">
    <source>
        <dbReference type="Proteomes" id="UP000011682"/>
    </source>
</evidence>
<dbReference type="RefSeq" id="WP_002626791.1">
    <property type="nucleotide sequence ID" value="NZ_ANAH02000009.1"/>
</dbReference>
<reference evidence="8" key="1">
    <citation type="submission" date="2013-05" db="EMBL/GenBank/DDBJ databases">
        <title>Genome assembly of Cystobacter fuscus DSM 2262.</title>
        <authorList>
            <person name="Sharma G."/>
            <person name="Khatri I."/>
            <person name="Kaur C."/>
            <person name="Mayilraj S."/>
            <person name="Subramanian S."/>
        </authorList>
    </citation>
    <scope>NUCLEOTIDE SEQUENCE [LARGE SCALE GENOMIC DNA]</scope>
    <source>
        <strain evidence="8">DSM 2262</strain>
    </source>
</reference>
<dbReference type="OrthoDB" id="9805232at2"/>
<dbReference type="Proteomes" id="UP000011682">
    <property type="component" value="Unassembled WGS sequence"/>
</dbReference>
<evidence type="ECO:0000256" key="2">
    <source>
        <dbReference type="ARBA" id="ARBA00022448"/>
    </source>
</evidence>
<feature type="transmembrane region" description="Helical" evidence="7">
    <location>
        <begin position="287"/>
        <end position="307"/>
    </location>
</feature>
<evidence type="ECO:0000256" key="6">
    <source>
        <dbReference type="ARBA" id="ARBA00023136"/>
    </source>
</evidence>
<sequence length="464" mass="50854">MDAPPRTEAPPAPALGLFRLTWPIFLELMLFMLMGTSDTLMLSGVSDDAVSAVGVVNQYIALCILIMNVVSHGASIVVAQYLGARRSAEAARIAALAITMNLMLGLVVSAALLSLGDFILTHMNLQGPVLAHARDYIRIAGGFIFLQALINVVSALIRTYGFTRQSMYVSLGMNVLHVVCNYALIFGHFGLPAWGVTGAAVSTGVSRATALVVFLWMLYRVMDVRMVARDYVTFSREYSRKILKVGVPAGIEQLTYHSCQTVFLYFVTFLGPAALASRQYAMAVSQYVFLFSLAIGMGTSILVGRLVGAHRPDEAYRRALESLKWAVTLTVLVDLFVILLRQPIVGLFTANVDILQLTSRVLLLSLLLESGRSFNLVLVNALRAAGDAQFAVYMAFVSMVCMSLPLGYLLVFRLQWGLPGIWLAIAADEWTRGTIFWLRWKSRAWEKKSLVEPQEEAVPVALGG</sequence>
<evidence type="ECO:0000256" key="4">
    <source>
        <dbReference type="ARBA" id="ARBA00022692"/>
    </source>
</evidence>
<evidence type="ECO:0000313" key="8">
    <source>
        <dbReference type="EMBL" id="EPX61901.1"/>
    </source>
</evidence>
<keyword evidence="5 7" id="KW-1133">Transmembrane helix</keyword>
<feature type="transmembrane region" description="Helical" evidence="7">
    <location>
        <begin position="390"/>
        <end position="410"/>
    </location>
</feature>
<name>S9PFP3_CYSF2</name>
<dbReference type="PANTHER" id="PTHR42925:SF1">
    <property type="entry name" value="VIRULENCE FACTOR MVIN"/>
    <property type="match status" value="1"/>
</dbReference>
<dbReference type="GO" id="GO:0015297">
    <property type="term" value="F:antiporter activity"/>
    <property type="evidence" value="ECO:0007669"/>
    <property type="project" value="InterPro"/>
</dbReference>
<proteinExistence type="predicted"/>
<protein>
    <submittedName>
        <fullName evidence="8">Multi antimicrobial extrusion protein (Na(+)/drug antiporter), MATE family of MDR efflux pumps</fullName>
    </submittedName>
</protein>
<comment type="caution">
    <text evidence="8">The sequence shown here is derived from an EMBL/GenBank/DDBJ whole genome shotgun (WGS) entry which is preliminary data.</text>
</comment>
<evidence type="ECO:0000256" key="3">
    <source>
        <dbReference type="ARBA" id="ARBA00022475"/>
    </source>
</evidence>
<comment type="subcellular location">
    <subcellularLocation>
        <location evidence="1">Cell membrane</location>
        <topology evidence="1">Multi-pass membrane protein</topology>
    </subcellularLocation>
</comment>
<keyword evidence="3" id="KW-1003">Cell membrane</keyword>
<feature type="transmembrane region" description="Helical" evidence="7">
    <location>
        <begin position="262"/>
        <end position="281"/>
    </location>
</feature>
<evidence type="ECO:0000256" key="5">
    <source>
        <dbReference type="ARBA" id="ARBA00022989"/>
    </source>
</evidence>
<dbReference type="Pfam" id="PF01554">
    <property type="entry name" value="MatE"/>
    <property type="match status" value="2"/>
</dbReference>
<feature type="transmembrane region" description="Helical" evidence="7">
    <location>
        <begin position="12"/>
        <end position="34"/>
    </location>
</feature>
<dbReference type="GO" id="GO:0042910">
    <property type="term" value="F:xenobiotic transmembrane transporter activity"/>
    <property type="evidence" value="ECO:0007669"/>
    <property type="project" value="InterPro"/>
</dbReference>
<keyword evidence="4 7" id="KW-0812">Transmembrane</keyword>
<feature type="transmembrane region" description="Helical" evidence="7">
    <location>
        <begin position="136"/>
        <end position="157"/>
    </location>
</feature>